<keyword evidence="1" id="KW-0456">Lyase</keyword>
<dbReference type="EMBL" id="FSRG01000004">
    <property type="protein sequence ID" value="SIN88846.1"/>
    <property type="molecule type" value="Genomic_DNA"/>
</dbReference>
<dbReference type="Gene3D" id="3.20.10.10">
    <property type="entry name" value="D-amino Acid Aminotransferase, subunit A, domain 2"/>
    <property type="match status" value="1"/>
</dbReference>
<accession>A0A1N6F0T9</accession>
<dbReference type="Pfam" id="PF01063">
    <property type="entry name" value="Aminotran_4"/>
    <property type="match status" value="1"/>
</dbReference>
<protein>
    <submittedName>
        <fullName evidence="1">4-amino-4-deoxychorismate lyase</fullName>
    </submittedName>
</protein>
<dbReference type="GO" id="GO:0016829">
    <property type="term" value="F:lyase activity"/>
    <property type="evidence" value="ECO:0007669"/>
    <property type="project" value="UniProtKB-KW"/>
</dbReference>
<dbReference type="InterPro" id="IPR043132">
    <property type="entry name" value="BCAT-like_C"/>
</dbReference>
<gene>
    <name evidence="1" type="ORF">SAMN02745161_1026</name>
</gene>
<evidence type="ECO:0000313" key="2">
    <source>
        <dbReference type="Proteomes" id="UP000184694"/>
    </source>
</evidence>
<dbReference type="InterPro" id="IPR036038">
    <property type="entry name" value="Aminotransferase-like"/>
</dbReference>
<name>A0A1N6F0T9_9BACT</name>
<dbReference type="AlphaFoldDB" id="A0A1N6F0T9"/>
<keyword evidence="2" id="KW-1185">Reference proteome</keyword>
<sequence>MTYYRAGKFHDDGVVQNIAAPSFRFGAGIFETILFNGKNLCFFNQHLDRMGSSLEKLGFIVPPIDYAEIVMDVLERCGLSKQMARVNIFALIDENDMVDPVITAAPYTPQPDKRYRVCTVTDGVQHPLLGHKTMNYMYNWLQRRSAIQKGYDDAVLISRDNLVTETTTAALLFGDGERFCVPGGKMRLPSIALEIARSILPVYDCSVRSYSVGNFRYAYMLNSLIGMRPVTAINGTMFMPDDHNCKAVTEKICGC</sequence>
<dbReference type="RefSeq" id="WP_074215883.1">
    <property type="nucleotide sequence ID" value="NZ_FSRG01000004.1"/>
</dbReference>
<evidence type="ECO:0000313" key="1">
    <source>
        <dbReference type="EMBL" id="SIN88846.1"/>
    </source>
</evidence>
<dbReference type="OrthoDB" id="9805628at2"/>
<dbReference type="SUPFAM" id="SSF56752">
    <property type="entry name" value="D-aminoacid aminotransferase-like PLP-dependent enzymes"/>
    <property type="match status" value="1"/>
</dbReference>
<dbReference type="STRING" id="1121457.SAMN02745161_1026"/>
<dbReference type="Proteomes" id="UP000184694">
    <property type="component" value="Unassembled WGS sequence"/>
</dbReference>
<organism evidence="1 2">
    <name type="scientific">Halodesulfovibrio marinisediminis DSM 17456</name>
    <dbReference type="NCBI Taxonomy" id="1121457"/>
    <lineage>
        <taxon>Bacteria</taxon>
        <taxon>Pseudomonadati</taxon>
        <taxon>Thermodesulfobacteriota</taxon>
        <taxon>Desulfovibrionia</taxon>
        <taxon>Desulfovibrionales</taxon>
        <taxon>Desulfovibrionaceae</taxon>
        <taxon>Halodesulfovibrio</taxon>
    </lineage>
</organism>
<dbReference type="Gene3D" id="3.30.470.10">
    <property type="match status" value="1"/>
</dbReference>
<dbReference type="InterPro" id="IPR001544">
    <property type="entry name" value="Aminotrans_IV"/>
</dbReference>
<proteinExistence type="predicted"/>
<dbReference type="InterPro" id="IPR043131">
    <property type="entry name" value="BCAT-like_N"/>
</dbReference>
<reference evidence="2" key="1">
    <citation type="submission" date="2016-11" db="EMBL/GenBank/DDBJ databases">
        <authorList>
            <person name="Varghese N."/>
            <person name="Submissions S."/>
        </authorList>
    </citation>
    <scope>NUCLEOTIDE SEQUENCE [LARGE SCALE GENOMIC DNA]</scope>
    <source>
        <strain evidence="2">DSM 17456</strain>
    </source>
</reference>